<evidence type="ECO:0000256" key="1">
    <source>
        <dbReference type="SAM" id="MobiDB-lite"/>
    </source>
</evidence>
<dbReference type="AlphaFoldDB" id="D6TEL0"/>
<dbReference type="InterPro" id="IPR001932">
    <property type="entry name" value="PPM-type_phosphatase-like_dom"/>
</dbReference>
<dbReference type="SMART" id="SM00331">
    <property type="entry name" value="PP2C_SIG"/>
    <property type="match status" value="1"/>
</dbReference>
<proteinExistence type="predicted"/>
<comment type="caution">
    <text evidence="4">The sequence shown here is derived from an EMBL/GenBank/DDBJ whole genome shotgun (WGS) entry which is preliminary data.</text>
</comment>
<dbReference type="InterPro" id="IPR036457">
    <property type="entry name" value="PPM-type-like_dom_sf"/>
</dbReference>
<accession>D6TEL0</accession>
<dbReference type="PROSITE" id="PS51746">
    <property type="entry name" value="PPM_2"/>
    <property type="match status" value="1"/>
</dbReference>
<keyword evidence="2" id="KW-1133">Transmembrane helix</keyword>
<reference evidence="4 5" key="1">
    <citation type="journal article" date="2011" name="Stand. Genomic Sci.">
        <title>Non-contiguous finished genome sequence and contextual data of the filamentous soil bacterium Ktedonobacter racemifer type strain (SOSP1-21).</title>
        <authorList>
            <person name="Chang Y.J."/>
            <person name="Land M."/>
            <person name="Hauser L."/>
            <person name="Chertkov O."/>
            <person name="Del Rio T.G."/>
            <person name="Nolan M."/>
            <person name="Copeland A."/>
            <person name="Tice H."/>
            <person name="Cheng J.F."/>
            <person name="Lucas S."/>
            <person name="Han C."/>
            <person name="Goodwin L."/>
            <person name="Pitluck S."/>
            <person name="Ivanova N."/>
            <person name="Ovchinikova G."/>
            <person name="Pati A."/>
            <person name="Chen A."/>
            <person name="Palaniappan K."/>
            <person name="Mavromatis K."/>
            <person name="Liolios K."/>
            <person name="Brettin T."/>
            <person name="Fiebig A."/>
            <person name="Rohde M."/>
            <person name="Abt B."/>
            <person name="Goker M."/>
            <person name="Detter J.C."/>
            <person name="Woyke T."/>
            <person name="Bristow J."/>
            <person name="Eisen J.A."/>
            <person name="Markowitz V."/>
            <person name="Hugenholtz P."/>
            <person name="Kyrpides N.C."/>
            <person name="Klenk H.P."/>
            <person name="Lapidus A."/>
        </authorList>
    </citation>
    <scope>NUCLEOTIDE SEQUENCE [LARGE SCALE GENOMIC DNA]</scope>
    <source>
        <strain evidence="5">DSM 44963</strain>
    </source>
</reference>
<evidence type="ECO:0000313" key="4">
    <source>
        <dbReference type="EMBL" id="EFH90383.1"/>
    </source>
</evidence>
<evidence type="ECO:0000256" key="2">
    <source>
        <dbReference type="SAM" id="Phobius"/>
    </source>
</evidence>
<dbReference type="eggNOG" id="COG0631">
    <property type="taxonomic scope" value="Bacteria"/>
</dbReference>
<dbReference type="EC" id="3.1.3.16" evidence="4"/>
<feature type="domain" description="PPM-type phosphatase" evidence="3">
    <location>
        <begin position="575"/>
        <end position="827"/>
    </location>
</feature>
<evidence type="ECO:0000313" key="5">
    <source>
        <dbReference type="Proteomes" id="UP000004508"/>
    </source>
</evidence>
<organism evidence="4 5">
    <name type="scientific">Ktedonobacter racemifer DSM 44963</name>
    <dbReference type="NCBI Taxonomy" id="485913"/>
    <lineage>
        <taxon>Bacteria</taxon>
        <taxon>Bacillati</taxon>
        <taxon>Chloroflexota</taxon>
        <taxon>Ktedonobacteria</taxon>
        <taxon>Ktedonobacterales</taxon>
        <taxon>Ktedonobacteraceae</taxon>
        <taxon>Ktedonobacter</taxon>
    </lineage>
</organism>
<feature type="transmembrane region" description="Helical" evidence="2">
    <location>
        <begin position="353"/>
        <end position="376"/>
    </location>
</feature>
<protein>
    <submittedName>
        <fullName evidence="4">Protein serine/threonine phosphatase</fullName>
        <ecNumber evidence="4">3.1.3.16</ecNumber>
    </submittedName>
</protein>
<gene>
    <name evidence="4" type="ORF">Krac_12003</name>
</gene>
<dbReference type="EMBL" id="ADVG01000001">
    <property type="protein sequence ID" value="EFH90383.1"/>
    <property type="molecule type" value="Genomic_DNA"/>
</dbReference>
<keyword evidence="5" id="KW-1185">Reference proteome</keyword>
<name>D6TEL0_KTERA</name>
<dbReference type="Pfam" id="PF13672">
    <property type="entry name" value="PP2C_2"/>
    <property type="match status" value="1"/>
</dbReference>
<dbReference type="Gene3D" id="3.60.40.10">
    <property type="entry name" value="PPM-type phosphatase domain"/>
    <property type="match status" value="1"/>
</dbReference>
<sequence length="854" mass="92386">MSRAGRANDPSQEVARAGTAVVRLLATYEIASETSAQPEHSASSLPLGSLGVRNQLFYTCTGLGTIIASWSAAELSQRFPDASFANQNTWVLTDSSVVSKSGSGCQAAGGGRLVTLKVYFSNLYNSDAQPVVAYESDAQNSVALNTFCLDESESCVQDSPVVFSFNSNKLYPYVDMAQTNAIQPASLGLTTSSPTSQALPPVNAKESQAAQYLSPALLPANAALEPGTPLLDKSGALVQLRLKNQVIERTELVAALQKVPPTGTTHVLDINRSLENDVHMNWAQGIANYYRQPPDYRRAEDFFHKALLANTDFTGAHLFEQKASEALNVNKQSTSSTQATSVSITVAGIPVPILPLVIAVLAVLIILLILTSVSFGRKRVQRKRQRRLLEEAERNASVEASRISEEEEKLRQQLPAWEHKTMPIARDEDAGATYSPVPVAAEVSPAAAGNIVTPTDQPTVVNNTAPSMQAVQLVCPNCKSPVSKGDNFCHHCRCPLSPSASGLNLRIPSQYLRDQQKNAAPVAGAVPFPSIADLPTVEFTPEPEEAKAPVSKVSAAGDSERTEPGHKPSQPIHYLVGTHTDPGIKRKHKPNEDSFFAARGVCRVYGEVLPFGLFVVADGMGGHAAGRDASRLAIQTIVNFMVPNLRPENDLPREGLVRLLVDGVQQANQAVHQHNMELHADMGTTMTAAFIVADTAYVTNVGDSRTYLYRQGEQLRKVTNDHSVVASLVEAGIIQPDDIYTHPKRNQIYRSLGEKTAIEIDAFEEQVHDGDLLLLCSDGLWDMVRDPQIEHMIKQSQKDVQDIADALVQAALREGGDDNVSVIVVGIREAQEESRGRGFQVLAKPDTVQLPQLT</sequence>
<dbReference type="CDD" id="cd00143">
    <property type="entry name" value="PP2Cc"/>
    <property type="match status" value="1"/>
</dbReference>
<keyword evidence="2" id="KW-0812">Transmembrane</keyword>
<keyword evidence="4" id="KW-0378">Hydrolase</keyword>
<dbReference type="STRING" id="485913.Krac_12003"/>
<keyword evidence="2" id="KW-0472">Membrane</keyword>
<dbReference type="InterPro" id="IPR015655">
    <property type="entry name" value="PP2C"/>
</dbReference>
<dbReference type="SUPFAM" id="SSF81606">
    <property type="entry name" value="PP2C-like"/>
    <property type="match status" value="1"/>
</dbReference>
<dbReference type="SMART" id="SM00332">
    <property type="entry name" value="PP2Cc"/>
    <property type="match status" value="1"/>
</dbReference>
<dbReference type="GO" id="GO:0004722">
    <property type="term" value="F:protein serine/threonine phosphatase activity"/>
    <property type="evidence" value="ECO:0007669"/>
    <property type="project" value="UniProtKB-EC"/>
</dbReference>
<dbReference type="PANTHER" id="PTHR47992">
    <property type="entry name" value="PROTEIN PHOSPHATASE"/>
    <property type="match status" value="1"/>
</dbReference>
<dbReference type="Proteomes" id="UP000004508">
    <property type="component" value="Unassembled WGS sequence"/>
</dbReference>
<evidence type="ECO:0000259" key="3">
    <source>
        <dbReference type="PROSITE" id="PS51746"/>
    </source>
</evidence>
<dbReference type="InParanoid" id="D6TEL0"/>
<feature type="region of interest" description="Disordered" evidence="1">
    <location>
        <begin position="541"/>
        <end position="574"/>
    </location>
</feature>